<evidence type="ECO:0000313" key="1">
    <source>
        <dbReference type="EMBL" id="KAJ8615861.1"/>
    </source>
</evidence>
<comment type="caution">
    <text evidence="1">The sequence shown here is derived from an EMBL/GenBank/DDBJ whole genome shotgun (WGS) entry which is preliminary data.</text>
</comment>
<protein>
    <submittedName>
        <fullName evidence="1">Uncharacterized protein</fullName>
    </submittedName>
</protein>
<name>A0ACC2K485_PERAE</name>
<dbReference type="Proteomes" id="UP001234297">
    <property type="component" value="Chromosome 12"/>
</dbReference>
<sequence length="256" mass="28833">MAAKEISLKLLIHKERNQILFAESGNDFVDVLFSFLTMPIGTVIRLAGKQSKIGCMSNLYESVEDLDMQYLQTESCKNMLLHPRSASEEHCRKLMVNIDDTEPTNYYLCNCGYFPLRSDFNHLISEYLSSKQCRCGSTVNWKMPKDKSKQGAGPAGDTKDGVFVKGISRYMITDDFQISPICMGTTLELLKRLGITDATVLEEKNVNLGSEEVNDWQLTGFLTVVAGLVFVESLFDLKDGFKRRLLEEVKALGKEI</sequence>
<reference evidence="1 2" key="1">
    <citation type="journal article" date="2022" name="Hortic Res">
        <title>A haplotype resolved chromosomal level avocado genome allows analysis of novel avocado genes.</title>
        <authorList>
            <person name="Nath O."/>
            <person name="Fletcher S.J."/>
            <person name="Hayward A."/>
            <person name="Shaw L.M."/>
            <person name="Masouleh A.K."/>
            <person name="Furtado A."/>
            <person name="Henry R.J."/>
            <person name="Mitter N."/>
        </authorList>
    </citation>
    <scope>NUCLEOTIDE SEQUENCE [LARGE SCALE GENOMIC DNA]</scope>
    <source>
        <strain evidence="2">cv. Hass</strain>
    </source>
</reference>
<dbReference type="EMBL" id="CM056820">
    <property type="protein sequence ID" value="KAJ8615861.1"/>
    <property type="molecule type" value="Genomic_DNA"/>
</dbReference>
<organism evidence="1 2">
    <name type="scientific">Persea americana</name>
    <name type="common">Avocado</name>
    <dbReference type="NCBI Taxonomy" id="3435"/>
    <lineage>
        <taxon>Eukaryota</taxon>
        <taxon>Viridiplantae</taxon>
        <taxon>Streptophyta</taxon>
        <taxon>Embryophyta</taxon>
        <taxon>Tracheophyta</taxon>
        <taxon>Spermatophyta</taxon>
        <taxon>Magnoliopsida</taxon>
        <taxon>Magnoliidae</taxon>
        <taxon>Laurales</taxon>
        <taxon>Lauraceae</taxon>
        <taxon>Persea</taxon>
    </lineage>
</organism>
<gene>
    <name evidence="1" type="ORF">MRB53_035233</name>
</gene>
<keyword evidence="2" id="KW-1185">Reference proteome</keyword>
<proteinExistence type="predicted"/>
<accession>A0ACC2K485</accession>
<evidence type="ECO:0000313" key="2">
    <source>
        <dbReference type="Proteomes" id="UP001234297"/>
    </source>
</evidence>